<evidence type="ECO:0000256" key="8">
    <source>
        <dbReference type="SAM" id="SignalP"/>
    </source>
</evidence>
<evidence type="ECO:0000256" key="3">
    <source>
        <dbReference type="ARBA" id="ARBA00023001"/>
    </source>
</evidence>
<dbReference type="InterPro" id="IPR050386">
    <property type="entry name" value="Glycosyl_hydrolase_5"/>
</dbReference>
<dbReference type="KEGG" id="mas:Mahau_0466"/>
<keyword evidence="3" id="KW-0136">Cellulose degradation</keyword>
<dbReference type="OrthoDB" id="9800475at2"/>
<keyword evidence="2 7" id="KW-0378">Hydrolase</keyword>
<dbReference type="GO" id="GO:0005576">
    <property type="term" value="C:extracellular region"/>
    <property type="evidence" value="ECO:0007669"/>
    <property type="project" value="TreeGrafter"/>
</dbReference>
<dbReference type="AlphaFoldDB" id="F3ZYT5"/>
<dbReference type="Pfam" id="PF00150">
    <property type="entry name" value="Cellulase"/>
    <property type="match status" value="1"/>
</dbReference>
<feature type="signal peptide" evidence="8">
    <location>
        <begin position="1"/>
        <end position="21"/>
    </location>
</feature>
<feature type="domain" description="Glycoside hydrolase family 5" evidence="9">
    <location>
        <begin position="47"/>
        <end position="308"/>
    </location>
</feature>
<evidence type="ECO:0000256" key="6">
    <source>
        <dbReference type="ARBA" id="ARBA00023326"/>
    </source>
</evidence>
<evidence type="ECO:0000256" key="1">
    <source>
        <dbReference type="ARBA" id="ARBA00022729"/>
    </source>
</evidence>
<reference evidence="10 11" key="2">
    <citation type="journal article" date="2011" name="Stand. Genomic Sci.">
        <title>Complete genome sequence of Mahella australiensis type strain (50-1 BON).</title>
        <authorList>
            <person name="Sikorski J."/>
            <person name="Teshima H."/>
            <person name="Nolan M."/>
            <person name="Lucas S."/>
            <person name="Hammon N."/>
            <person name="Deshpande S."/>
            <person name="Cheng J.F."/>
            <person name="Pitluck S."/>
            <person name="Liolios K."/>
            <person name="Pagani I."/>
            <person name="Ivanova N."/>
            <person name="Huntemann M."/>
            <person name="Mavromatis K."/>
            <person name="Ovchinikova G."/>
            <person name="Pati A."/>
            <person name="Tapia R."/>
            <person name="Han C."/>
            <person name="Goodwin L."/>
            <person name="Chen A."/>
            <person name="Palaniappan K."/>
            <person name="Land M."/>
            <person name="Hauser L."/>
            <person name="Ngatchou-Djao O.D."/>
            <person name="Rohde M."/>
            <person name="Pukall R."/>
            <person name="Spring S."/>
            <person name="Abt B."/>
            <person name="Goker M."/>
            <person name="Detter J.C."/>
            <person name="Woyke T."/>
            <person name="Bristow J."/>
            <person name="Markowitz V."/>
            <person name="Hugenholtz P."/>
            <person name="Eisen J.A."/>
            <person name="Kyrpides N.C."/>
            <person name="Klenk H.P."/>
            <person name="Lapidus A."/>
        </authorList>
    </citation>
    <scope>NUCLEOTIDE SEQUENCE [LARGE SCALE GENOMIC DNA]</scope>
    <source>
        <strain evidence="11">DSM 15567 / CIP 107919 / 50-1 BON</strain>
    </source>
</reference>
<comment type="similarity">
    <text evidence="7">Belongs to the glycosyl hydrolase 5 (cellulase A) family.</text>
</comment>
<evidence type="ECO:0000256" key="7">
    <source>
        <dbReference type="RuleBase" id="RU361153"/>
    </source>
</evidence>
<sequence length="333" mass="38663">MKKSIILYIIVLSLIFMTACNDGNTERSVFGMRRGINIGNALEAPNEGEWGVTVKDEYFKIIKDAGFDTVRIPIKWSAHAMADPPYTIDKAFFDRIDHLVNQSLEQKLCTIINIHHFDELVKDPEAQKERFLSIWQQIAEHYKNYPDKLYFEILNEPNGALDQYWNDYLAEAVEVIRKSNPDRILIAGPGNWNGISALENFEIPEDDKNIIVTFHYYNPFWFTHQGAEWVNPSPPVGKEWEGTDDQKQFIEDEILKAVDWAKEHNRQLFMGEFGAYSKADMESRAKWTSFVARTAEKYDIAWAYWEFCSGFGAYDPVLNQWREPLLQALVPSE</sequence>
<dbReference type="SUPFAM" id="SSF51445">
    <property type="entry name" value="(Trans)glycosidases"/>
    <property type="match status" value="1"/>
</dbReference>
<name>F3ZYT5_MAHA5</name>
<dbReference type="PROSITE" id="PS00659">
    <property type="entry name" value="GLYCOSYL_HYDROL_F5"/>
    <property type="match status" value="1"/>
</dbReference>
<keyword evidence="1 8" id="KW-0732">Signal</keyword>
<dbReference type="eggNOG" id="COG2730">
    <property type="taxonomic scope" value="Bacteria"/>
</dbReference>
<accession>F3ZYT5</accession>
<dbReference type="FunFam" id="3.20.20.80:FF:000189">
    <property type="entry name" value="Endoglucanase"/>
    <property type="match status" value="1"/>
</dbReference>
<evidence type="ECO:0000259" key="9">
    <source>
        <dbReference type="Pfam" id="PF00150"/>
    </source>
</evidence>
<dbReference type="GO" id="GO:0008422">
    <property type="term" value="F:beta-glucosidase activity"/>
    <property type="evidence" value="ECO:0007669"/>
    <property type="project" value="TreeGrafter"/>
</dbReference>
<dbReference type="InterPro" id="IPR017853">
    <property type="entry name" value="GH"/>
</dbReference>
<evidence type="ECO:0000313" key="11">
    <source>
        <dbReference type="Proteomes" id="UP000008457"/>
    </source>
</evidence>
<dbReference type="HOGENOM" id="CLU_018668_1_0_9"/>
<dbReference type="STRING" id="697281.Mahau_0466"/>
<dbReference type="InterPro" id="IPR018087">
    <property type="entry name" value="Glyco_hydro_5_CS"/>
</dbReference>
<dbReference type="Proteomes" id="UP000008457">
    <property type="component" value="Chromosome"/>
</dbReference>
<gene>
    <name evidence="10" type="ordered locus">Mahau_0466</name>
</gene>
<organism evidence="10 11">
    <name type="scientific">Mahella australiensis (strain DSM 15567 / CIP 107919 / 50-1 BON)</name>
    <dbReference type="NCBI Taxonomy" id="697281"/>
    <lineage>
        <taxon>Bacteria</taxon>
        <taxon>Bacillati</taxon>
        <taxon>Bacillota</taxon>
        <taxon>Clostridia</taxon>
        <taxon>Thermoanaerobacterales</taxon>
        <taxon>Thermoanaerobacterales Family IV. Incertae Sedis</taxon>
        <taxon>Mahella</taxon>
    </lineage>
</organism>
<dbReference type="InterPro" id="IPR001547">
    <property type="entry name" value="Glyco_hydro_5"/>
</dbReference>
<feature type="chain" id="PRO_5038805654" evidence="8">
    <location>
        <begin position="22"/>
        <end position="333"/>
    </location>
</feature>
<dbReference type="PANTHER" id="PTHR31297:SF17">
    <property type="entry name" value="ENDOGLUCANASE"/>
    <property type="match status" value="1"/>
</dbReference>
<keyword evidence="4" id="KW-0119">Carbohydrate metabolism</keyword>
<evidence type="ECO:0000256" key="5">
    <source>
        <dbReference type="ARBA" id="ARBA00023295"/>
    </source>
</evidence>
<dbReference type="PROSITE" id="PS51257">
    <property type="entry name" value="PROKAR_LIPOPROTEIN"/>
    <property type="match status" value="1"/>
</dbReference>
<keyword evidence="11" id="KW-1185">Reference proteome</keyword>
<dbReference type="GO" id="GO:0009986">
    <property type="term" value="C:cell surface"/>
    <property type="evidence" value="ECO:0007669"/>
    <property type="project" value="TreeGrafter"/>
</dbReference>
<dbReference type="RefSeq" id="WP_013780113.1">
    <property type="nucleotide sequence ID" value="NC_015520.1"/>
</dbReference>
<protein>
    <submittedName>
        <fullName evidence="10">Glycoside hydrolase family 5</fullName>
    </submittedName>
</protein>
<reference evidence="11" key="1">
    <citation type="submission" date="2010-11" db="EMBL/GenBank/DDBJ databases">
        <title>The complete genome of Mahella australiensis DSM 15567.</title>
        <authorList>
            <consortium name="US DOE Joint Genome Institute (JGI-PGF)"/>
            <person name="Lucas S."/>
            <person name="Copeland A."/>
            <person name="Lapidus A."/>
            <person name="Bruce D."/>
            <person name="Goodwin L."/>
            <person name="Pitluck S."/>
            <person name="Kyrpides N."/>
            <person name="Mavromatis K."/>
            <person name="Pagani I."/>
            <person name="Ivanova N."/>
            <person name="Teshima H."/>
            <person name="Brettin T."/>
            <person name="Detter J.C."/>
            <person name="Han C."/>
            <person name="Tapia R."/>
            <person name="Land M."/>
            <person name="Hauser L."/>
            <person name="Markowitz V."/>
            <person name="Cheng J.-F."/>
            <person name="Hugenholtz P."/>
            <person name="Woyke T."/>
            <person name="Wu D."/>
            <person name="Spring S."/>
            <person name="Pukall R."/>
            <person name="Steenblock K."/>
            <person name="Schneider S."/>
            <person name="Klenk H.-P."/>
            <person name="Eisen J.A."/>
        </authorList>
    </citation>
    <scope>NUCLEOTIDE SEQUENCE [LARGE SCALE GENOMIC DNA]</scope>
    <source>
        <strain evidence="11">DSM 15567 / CIP 107919 / 50-1 BON</strain>
    </source>
</reference>
<evidence type="ECO:0000313" key="10">
    <source>
        <dbReference type="EMBL" id="AEE95680.1"/>
    </source>
</evidence>
<dbReference type="Gene3D" id="3.20.20.80">
    <property type="entry name" value="Glycosidases"/>
    <property type="match status" value="1"/>
</dbReference>
<proteinExistence type="inferred from homology"/>
<dbReference type="EMBL" id="CP002360">
    <property type="protein sequence ID" value="AEE95680.1"/>
    <property type="molecule type" value="Genomic_DNA"/>
</dbReference>
<dbReference type="GO" id="GO:0030245">
    <property type="term" value="P:cellulose catabolic process"/>
    <property type="evidence" value="ECO:0007669"/>
    <property type="project" value="UniProtKB-KW"/>
</dbReference>
<dbReference type="PANTHER" id="PTHR31297">
    <property type="entry name" value="GLUCAN ENDO-1,6-BETA-GLUCOSIDASE B"/>
    <property type="match status" value="1"/>
</dbReference>
<keyword evidence="5 7" id="KW-0326">Glycosidase</keyword>
<evidence type="ECO:0000256" key="4">
    <source>
        <dbReference type="ARBA" id="ARBA00023277"/>
    </source>
</evidence>
<evidence type="ECO:0000256" key="2">
    <source>
        <dbReference type="ARBA" id="ARBA00022801"/>
    </source>
</evidence>
<keyword evidence="6" id="KW-0624">Polysaccharide degradation</keyword>